<sequence length="68" mass="7628">MELTLQILEGLVSCPLKGEISAYDECLDCPWLNDYSLESPEPFVVCEPPSPQSIYESRKKATIINSHV</sequence>
<reference evidence="1" key="1">
    <citation type="submission" date="2021-12" db="EMBL/GenBank/DDBJ databases">
        <title>Alicyclobacillaceae gen. nov., sp. nov., isolated from chalcocite enrichment system.</title>
        <authorList>
            <person name="Jiang Z."/>
        </authorList>
    </citation>
    <scope>NUCLEOTIDE SEQUENCE</scope>
    <source>
        <strain evidence="1">MYW30-H2</strain>
    </source>
</reference>
<gene>
    <name evidence="1" type="ORF">LSG31_01115</name>
</gene>
<dbReference type="Proteomes" id="UP000830167">
    <property type="component" value="Chromosome"/>
</dbReference>
<organism evidence="1 2">
    <name type="scientific">Fodinisporobacter ferrooxydans</name>
    <dbReference type="NCBI Taxonomy" id="2901836"/>
    <lineage>
        <taxon>Bacteria</taxon>
        <taxon>Bacillati</taxon>
        <taxon>Bacillota</taxon>
        <taxon>Bacilli</taxon>
        <taxon>Bacillales</taxon>
        <taxon>Alicyclobacillaceae</taxon>
        <taxon>Fodinisporobacter</taxon>
    </lineage>
</organism>
<proteinExistence type="predicted"/>
<name>A0ABY4CLP9_9BACL</name>
<dbReference type="RefSeq" id="WP_347437614.1">
    <property type="nucleotide sequence ID" value="NZ_CP089291.1"/>
</dbReference>
<dbReference type="EMBL" id="CP089291">
    <property type="protein sequence ID" value="UOF90919.1"/>
    <property type="molecule type" value="Genomic_DNA"/>
</dbReference>
<evidence type="ECO:0000313" key="2">
    <source>
        <dbReference type="Proteomes" id="UP000830167"/>
    </source>
</evidence>
<protein>
    <recommendedName>
        <fullName evidence="3">Cysteine-rich CPCC domain-containing protein</fullName>
    </recommendedName>
</protein>
<evidence type="ECO:0008006" key="3">
    <source>
        <dbReference type="Google" id="ProtNLM"/>
    </source>
</evidence>
<accession>A0ABY4CLP9</accession>
<evidence type="ECO:0000313" key="1">
    <source>
        <dbReference type="EMBL" id="UOF90919.1"/>
    </source>
</evidence>
<keyword evidence="2" id="KW-1185">Reference proteome</keyword>